<dbReference type="Gene3D" id="2.40.30.170">
    <property type="match status" value="1"/>
</dbReference>
<comment type="similarity">
    <text evidence="2">Belongs to the membrane fusion protein (MFP) (TC 8.A.1) family.</text>
</comment>
<feature type="domain" description="Multidrug resistance protein MdtA-like barrel-sandwich hybrid" evidence="6">
    <location>
        <begin position="63"/>
        <end position="204"/>
    </location>
</feature>
<evidence type="ECO:0000259" key="6">
    <source>
        <dbReference type="Pfam" id="PF25917"/>
    </source>
</evidence>
<dbReference type="Pfam" id="PF25917">
    <property type="entry name" value="BSH_RND"/>
    <property type="match status" value="1"/>
</dbReference>
<feature type="domain" description="Multidrug resistance protein MdtA-like C-terminal permuted SH3" evidence="8">
    <location>
        <begin position="302"/>
        <end position="364"/>
    </location>
</feature>
<evidence type="ECO:0000256" key="2">
    <source>
        <dbReference type="ARBA" id="ARBA00009477"/>
    </source>
</evidence>
<keyword evidence="3" id="KW-0175">Coiled coil</keyword>
<dbReference type="GO" id="GO:0005886">
    <property type="term" value="C:plasma membrane"/>
    <property type="evidence" value="ECO:0007669"/>
    <property type="project" value="UniProtKB-SubCell"/>
</dbReference>
<evidence type="ECO:0000313" key="9">
    <source>
        <dbReference type="EMBL" id="TRL41222.1"/>
    </source>
</evidence>
<keyword evidence="4" id="KW-0732">Signal</keyword>
<feature type="signal peptide" evidence="4">
    <location>
        <begin position="1"/>
        <end position="18"/>
    </location>
</feature>
<dbReference type="PANTHER" id="PTHR30158:SF3">
    <property type="entry name" value="MULTIDRUG EFFLUX PUMP SUBUNIT ACRA-RELATED"/>
    <property type="match status" value="1"/>
</dbReference>
<sequence length="404" mass="42074">MMMRLPGALAVVSLIALAGCSDGGQQSGPPTANVRPQVSVVTLHPQAVVLTADVPGRTAASLVAEVRPQVTGIIRARNFREGSEVKAGDVLYEIDPAVYQATYDSAVAALKKAEAAVPSAQAKVDRYRSLTSQDAVSRQDLDDAASTLAQAQAEVAAEKAAVDSARINLDYTKIRAPISGRIDASSVTVGALVTEAQTTALATINQLDPINVDVTQSSTDLLELRRAIASGQIKSSGTNVSVALRLEDGSRYDEAGAFQFAEASVAATVGTVTARATFPNPDRLLLPGMYVRATIEEGVAPNSFLVPQRAVTRNLKGAPVAFFVDADGTVHQREISVRRSVGNSWLVAGGVTDGDRVVVEGGQRIRDGQAVTAAEVQIDEATGDIRQVASAAPAKDAAAPHSID</sequence>
<evidence type="ECO:0000259" key="8">
    <source>
        <dbReference type="Pfam" id="PF25967"/>
    </source>
</evidence>
<dbReference type="Gene3D" id="1.10.287.470">
    <property type="entry name" value="Helix hairpin bin"/>
    <property type="match status" value="1"/>
</dbReference>
<dbReference type="Gene3D" id="2.40.420.20">
    <property type="match status" value="1"/>
</dbReference>
<evidence type="ECO:0000256" key="3">
    <source>
        <dbReference type="SAM" id="Coils"/>
    </source>
</evidence>
<dbReference type="NCBIfam" id="TIGR01730">
    <property type="entry name" value="RND_mfp"/>
    <property type="match status" value="1"/>
</dbReference>
<feature type="domain" description="Multidrug resistance protein MdtA-like alpha-helical hairpin" evidence="5">
    <location>
        <begin position="102"/>
        <end position="172"/>
    </location>
</feature>
<evidence type="ECO:0000256" key="4">
    <source>
        <dbReference type="SAM" id="SignalP"/>
    </source>
</evidence>
<accession>A0A549TFC4</accession>
<dbReference type="Pfam" id="PF25944">
    <property type="entry name" value="Beta-barrel_RND"/>
    <property type="match status" value="1"/>
</dbReference>
<dbReference type="InterPro" id="IPR058626">
    <property type="entry name" value="MdtA-like_b-barrel"/>
</dbReference>
<keyword evidence="10" id="KW-1185">Reference proteome</keyword>
<dbReference type="Pfam" id="PF25967">
    <property type="entry name" value="RND-MFP_C"/>
    <property type="match status" value="1"/>
</dbReference>
<dbReference type="GO" id="GO:0022857">
    <property type="term" value="F:transmembrane transporter activity"/>
    <property type="evidence" value="ECO:0007669"/>
    <property type="project" value="InterPro"/>
</dbReference>
<dbReference type="InterPro" id="IPR058624">
    <property type="entry name" value="MdtA-like_HH"/>
</dbReference>
<gene>
    <name evidence="9" type="ORF">FNA46_04620</name>
</gene>
<reference evidence="9 10" key="1">
    <citation type="submission" date="2019-07" db="EMBL/GenBank/DDBJ databases">
        <title>Ln-dependent methylotrophs.</title>
        <authorList>
            <person name="Tani A."/>
        </authorList>
    </citation>
    <scope>NUCLEOTIDE SEQUENCE [LARGE SCALE GENOMIC DNA]</scope>
    <source>
        <strain evidence="9 10">SM12</strain>
    </source>
</reference>
<dbReference type="InterPro" id="IPR058627">
    <property type="entry name" value="MdtA-like_C"/>
</dbReference>
<dbReference type="EMBL" id="VJMG01000010">
    <property type="protein sequence ID" value="TRL41222.1"/>
    <property type="molecule type" value="Genomic_DNA"/>
</dbReference>
<feature type="chain" id="PRO_5022214830" evidence="4">
    <location>
        <begin position="19"/>
        <end position="404"/>
    </location>
</feature>
<evidence type="ECO:0000259" key="5">
    <source>
        <dbReference type="Pfam" id="PF25876"/>
    </source>
</evidence>
<name>A0A549TFC4_9HYPH</name>
<dbReference type="PROSITE" id="PS51257">
    <property type="entry name" value="PROKAR_LIPOPROTEIN"/>
    <property type="match status" value="1"/>
</dbReference>
<organism evidence="9 10">
    <name type="scientific">Rhizobium straminoryzae</name>
    <dbReference type="NCBI Taxonomy" id="1387186"/>
    <lineage>
        <taxon>Bacteria</taxon>
        <taxon>Pseudomonadati</taxon>
        <taxon>Pseudomonadota</taxon>
        <taxon>Alphaproteobacteria</taxon>
        <taxon>Hyphomicrobiales</taxon>
        <taxon>Rhizobiaceae</taxon>
        <taxon>Rhizobium/Agrobacterium group</taxon>
        <taxon>Rhizobium</taxon>
    </lineage>
</organism>
<dbReference type="InterPro" id="IPR006143">
    <property type="entry name" value="RND_pump_MFP"/>
</dbReference>
<evidence type="ECO:0000313" key="10">
    <source>
        <dbReference type="Proteomes" id="UP000316801"/>
    </source>
</evidence>
<dbReference type="PANTHER" id="PTHR30158">
    <property type="entry name" value="ACRA/E-RELATED COMPONENT OF DRUG EFFLUX TRANSPORTER"/>
    <property type="match status" value="1"/>
</dbReference>
<dbReference type="AlphaFoldDB" id="A0A549TFC4"/>
<proteinExistence type="inferred from homology"/>
<comment type="caution">
    <text evidence="9">The sequence shown here is derived from an EMBL/GenBank/DDBJ whole genome shotgun (WGS) entry which is preliminary data.</text>
</comment>
<dbReference type="GO" id="GO:0046677">
    <property type="term" value="P:response to antibiotic"/>
    <property type="evidence" value="ECO:0007669"/>
    <property type="project" value="TreeGrafter"/>
</dbReference>
<dbReference type="Gene3D" id="2.40.50.100">
    <property type="match status" value="1"/>
</dbReference>
<evidence type="ECO:0000259" key="7">
    <source>
        <dbReference type="Pfam" id="PF25944"/>
    </source>
</evidence>
<protein>
    <submittedName>
        <fullName evidence="9">Efflux RND transporter periplasmic adaptor subunit</fullName>
    </submittedName>
</protein>
<dbReference type="FunFam" id="2.40.420.20:FF:000001">
    <property type="entry name" value="Efflux RND transporter periplasmic adaptor subunit"/>
    <property type="match status" value="1"/>
</dbReference>
<dbReference type="Proteomes" id="UP000316801">
    <property type="component" value="Unassembled WGS sequence"/>
</dbReference>
<dbReference type="InterPro" id="IPR058625">
    <property type="entry name" value="MdtA-like_BSH"/>
</dbReference>
<dbReference type="RefSeq" id="WP_142881163.1">
    <property type="nucleotide sequence ID" value="NZ_VJMG01000010.1"/>
</dbReference>
<feature type="coiled-coil region" evidence="3">
    <location>
        <begin position="141"/>
        <end position="168"/>
    </location>
</feature>
<comment type="subcellular location">
    <subcellularLocation>
        <location evidence="1">Cell envelope</location>
    </subcellularLocation>
</comment>
<evidence type="ECO:0000256" key="1">
    <source>
        <dbReference type="ARBA" id="ARBA00004196"/>
    </source>
</evidence>
<dbReference type="Pfam" id="PF25876">
    <property type="entry name" value="HH_MFP_RND"/>
    <property type="match status" value="1"/>
</dbReference>
<feature type="domain" description="Multidrug resistance protein MdtA-like beta-barrel" evidence="7">
    <location>
        <begin position="209"/>
        <end position="298"/>
    </location>
</feature>
<dbReference type="SUPFAM" id="SSF111369">
    <property type="entry name" value="HlyD-like secretion proteins"/>
    <property type="match status" value="1"/>
</dbReference>